<evidence type="ECO:0000259" key="2">
    <source>
        <dbReference type="Pfam" id="PF12254"/>
    </source>
</evidence>
<proteinExistence type="predicted"/>
<organism evidence="3 4">
    <name type="scientific">Heterorhabditis bacteriophora</name>
    <name type="common">Entomopathogenic nematode worm</name>
    <dbReference type="NCBI Taxonomy" id="37862"/>
    <lineage>
        <taxon>Eukaryota</taxon>
        <taxon>Metazoa</taxon>
        <taxon>Ecdysozoa</taxon>
        <taxon>Nematoda</taxon>
        <taxon>Chromadorea</taxon>
        <taxon>Rhabditida</taxon>
        <taxon>Rhabditina</taxon>
        <taxon>Rhabditomorpha</taxon>
        <taxon>Strongyloidea</taxon>
        <taxon>Heterorhabditidae</taxon>
        <taxon>Heterorhabditis</taxon>
    </lineage>
</organism>
<keyword evidence="3" id="KW-1185">Reference proteome</keyword>
<dbReference type="InterPro" id="IPR024647">
    <property type="entry name" value="DNA_pol_a_cat_su_N"/>
</dbReference>
<feature type="domain" description="DNA polymerase alpha catalytic subunit N-terminal" evidence="2">
    <location>
        <begin position="32"/>
        <end position="82"/>
    </location>
</feature>
<protein>
    <submittedName>
        <fullName evidence="4">DNA_pol_alpha_N domain-containing protein</fullName>
    </submittedName>
</protein>
<dbReference type="Pfam" id="PF12254">
    <property type="entry name" value="DNA_pol_alpha_N"/>
    <property type="match status" value="1"/>
</dbReference>
<feature type="region of interest" description="Disordered" evidence="1">
    <location>
        <begin position="1"/>
        <end position="43"/>
    </location>
</feature>
<dbReference type="WBParaSite" id="Hba_20003">
    <property type="protein sequence ID" value="Hba_20003"/>
    <property type="gene ID" value="Hba_20003"/>
</dbReference>
<dbReference type="AlphaFoldDB" id="A0A1I7XR46"/>
<evidence type="ECO:0000256" key="1">
    <source>
        <dbReference type="SAM" id="MobiDB-lite"/>
    </source>
</evidence>
<feature type="compositionally biased region" description="Basic and acidic residues" evidence="1">
    <location>
        <begin position="30"/>
        <end position="40"/>
    </location>
</feature>
<feature type="compositionally biased region" description="Basic and acidic residues" evidence="1">
    <location>
        <begin position="12"/>
        <end position="23"/>
    </location>
</feature>
<dbReference type="Proteomes" id="UP000095283">
    <property type="component" value="Unplaced"/>
</dbReference>
<accession>A0A1I7XR46</accession>
<evidence type="ECO:0000313" key="3">
    <source>
        <dbReference type="Proteomes" id="UP000095283"/>
    </source>
</evidence>
<reference evidence="4" key="1">
    <citation type="submission" date="2016-11" db="UniProtKB">
        <authorList>
            <consortium name="WormBaseParasite"/>
        </authorList>
    </citation>
    <scope>IDENTIFICATION</scope>
</reference>
<name>A0A1I7XR46_HETBA</name>
<evidence type="ECO:0000313" key="4">
    <source>
        <dbReference type="WBParaSite" id="Hba_20003"/>
    </source>
</evidence>
<sequence>MSDCEDGAGMVEIRRSSRKRESNKGQSRKSALEAMREARRSGKMHRVNVDDLIKDVYDEVDEDEYNEIVRRRQTEDFVVDDGALK</sequence>